<organism evidence="4 5">
    <name type="scientific">Vibrio hippocampi</name>
    <dbReference type="NCBI Taxonomy" id="654686"/>
    <lineage>
        <taxon>Bacteria</taxon>
        <taxon>Pseudomonadati</taxon>
        <taxon>Pseudomonadota</taxon>
        <taxon>Gammaproteobacteria</taxon>
        <taxon>Vibrionales</taxon>
        <taxon>Vibrionaceae</taxon>
        <taxon>Vibrio</taxon>
    </lineage>
</organism>
<dbReference type="Pfam" id="PF00072">
    <property type="entry name" value="Response_reg"/>
    <property type="match status" value="1"/>
</dbReference>
<keyword evidence="4" id="KW-0418">Kinase</keyword>
<feature type="domain" description="EAL" evidence="3">
    <location>
        <begin position="144"/>
        <end position="387"/>
    </location>
</feature>
<evidence type="ECO:0000313" key="5">
    <source>
        <dbReference type="Proteomes" id="UP000838160"/>
    </source>
</evidence>
<dbReference type="Pfam" id="PF00563">
    <property type="entry name" value="EAL"/>
    <property type="match status" value="1"/>
</dbReference>
<dbReference type="InterPro" id="IPR011006">
    <property type="entry name" value="CheY-like_superfamily"/>
</dbReference>
<dbReference type="InterPro" id="IPR050706">
    <property type="entry name" value="Cyclic-di-GMP_PDE-like"/>
</dbReference>
<sequence>MCNAPVVMIVDDHPLHLMILSKHLKQLGVTSVVEQSCASQAVLYVKQHHVDVIFCDLLMPDQDGIDLLIELNGVGYRNSVVLLSALETSVLSSVRSMCQTFAFDVIGAIRKPYNTERLRSMLQEWQRGKSSSQTPMSHPLNHRVNVTESDLLMGFATGQIQNYYQTIVDYKTQQTVGVEVLVRWVHPQYGVLTPDRFFPLVEECQLFNELFDIVMLNSIQALKFARIPSHVSINVSHFNIENPNFARHFLALCSEHDIDPTHFTVEITETDYYKESFQLFKNVSQLRVHGVSISIDDFGTGYSSLLKLSRLPFNELKIDQSFVKNIISNKKNQQILSFISHMAHSLELKLVAEGIEDKETYEFLKKYKIDLCQGYYFSRPLPLEHFI</sequence>
<dbReference type="GO" id="GO:0004673">
    <property type="term" value="F:protein histidine kinase activity"/>
    <property type="evidence" value="ECO:0007669"/>
    <property type="project" value="UniProtKB-EC"/>
</dbReference>
<evidence type="ECO:0000256" key="1">
    <source>
        <dbReference type="PROSITE-ProRule" id="PRU00169"/>
    </source>
</evidence>
<feature type="domain" description="Response regulatory" evidence="2">
    <location>
        <begin position="6"/>
        <end position="126"/>
    </location>
</feature>
<dbReference type="RefSeq" id="WP_237486554.1">
    <property type="nucleotide sequence ID" value="NZ_CAKLCM010000003.1"/>
</dbReference>
<reference evidence="4" key="1">
    <citation type="submission" date="2021-12" db="EMBL/GenBank/DDBJ databases">
        <authorList>
            <person name="Rodrigo-Torres L."/>
            <person name="Arahal R. D."/>
            <person name="Lucena T."/>
        </authorList>
    </citation>
    <scope>NUCLEOTIDE SEQUENCE</scope>
    <source>
        <strain evidence="4">CECT 8226</strain>
    </source>
</reference>
<dbReference type="Gene3D" id="3.20.20.450">
    <property type="entry name" value="EAL domain"/>
    <property type="match status" value="1"/>
</dbReference>
<accession>A0ABN8DKY6</accession>
<dbReference type="SMART" id="SM00448">
    <property type="entry name" value="REC"/>
    <property type="match status" value="1"/>
</dbReference>
<dbReference type="SUPFAM" id="SSF141868">
    <property type="entry name" value="EAL domain-like"/>
    <property type="match status" value="1"/>
</dbReference>
<keyword evidence="4" id="KW-0808">Transferase</keyword>
<proteinExistence type="predicted"/>
<dbReference type="PROSITE" id="PS50883">
    <property type="entry name" value="EAL"/>
    <property type="match status" value="1"/>
</dbReference>
<dbReference type="InterPro" id="IPR001789">
    <property type="entry name" value="Sig_transdc_resp-reg_receiver"/>
</dbReference>
<dbReference type="SMART" id="SM00052">
    <property type="entry name" value="EAL"/>
    <property type="match status" value="1"/>
</dbReference>
<dbReference type="PANTHER" id="PTHR33121">
    <property type="entry name" value="CYCLIC DI-GMP PHOSPHODIESTERASE PDEF"/>
    <property type="match status" value="1"/>
</dbReference>
<dbReference type="PANTHER" id="PTHR33121:SF71">
    <property type="entry name" value="OXYGEN SENSOR PROTEIN DOSP"/>
    <property type="match status" value="1"/>
</dbReference>
<evidence type="ECO:0000259" key="2">
    <source>
        <dbReference type="PROSITE" id="PS50110"/>
    </source>
</evidence>
<evidence type="ECO:0000313" key="4">
    <source>
        <dbReference type="EMBL" id="CAH0530033.1"/>
    </source>
</evidence>
<keyword evidence="5" id="KW-1185">Reference proteome</keyword>
<gene>
    <name evidence="4" type="primary">rcsC_14</name>
    <name evidence="4" type="ORF">VHP8226_03760</name>
</gene>
<keyword evidence="1" id="KW-0597">Phosphoprotein</keyword>
<protein>
    <submittedName>
        <fullName evidence="4">Sensor histidine kinase RcsC</fullName>
        <ecNumber evidence="4">2.7.13.3</ecNumber>
    </submittedName>
</protein>
<dbReference type="SUPFAM" id="SSF52172">
    <property type="entry name" value="CheY-like"/>
    <property type="match status" value="1"/>
</dbReference>
<dbReference type="EMBL" id="CAKLCM010000003">
    <property type="protein sequence ID" value="CAH0530033.1"/>
    <property type="molecule type" value="Genomic_DNA"/>
</dbReference>
<dbReference type="InterPro" id="IPR001633">
    <property type="entry name" value="EAL_dom"/>
</dbReference>
<feature type="modified residue" description="4-aspartylphosphate" evidence="1">
    <location>
        <position position="56"/>
    </location>
</feature>
<dbReference type="Gene3D" id="3.40.50.2300">
    <property type="match status" value="1"/>
</dbReference>
<dbReference type="Proteomes" id="UP000838160">
    <property type="component" value="Unassembled WGS sequence"/>
</dbReference>
<dbReference type="InterPro" id="IPR035919">
    <property type="entry name" value="EAL_sf"/>
</dbReference>
<dbReference type="EC" id="2.7.13.3" evidence="4"/>
<name>A0ABN8DKY6_9VIBR</name>
<evidence type="ECO:0000259" key="3">
    <source>
        <dbReference type="PROSITE" id="PS50883"/>
    </source>
</evidence>
<dbReference type="CDD" id="cd01948">
    <property type="entry name" value="EAL"/>
    <property type="match status" value="1"/>
</dbReference>
<comment type="caution">
    <text evidence="4">The sequence shown here is derived from an EMBL/GenBank/DDBJ whole genome shotgun (WGS) entry which is preliminary data.</text>
</comment>
<dbReference type="PROSITE" id="PS50110">
    <property type="entry name" value="RESPONSE_REGULATORY"/>
    <property type="match status" value="1"/>
</dbReference>